<name>A1ZNU0_MICM2</name>
<keyword evidence="1" id="KW-0449">Lipoprotein</keyword>
<dbReference type="InterPro" id="IPR025245">
    <property type="entry name" value="DUF4197"/>
</dbReference>
<dbReference type="PROSITE" id="PS51257">
    <property type="entry name" value="PROKAR_LIPOPROTEIN"/>
    <property type="match status" value="1"/>
</dbReference>
<proteinExistence type="predicted"/>
<accession>A1ZNU0</accession>
<dbReference type="AlphaFoldDB" id="A1ZNU0"/>
<dbReference type="RefSeq" id="WP_002698649.1">
    <property type="nucleotide sequence ID" value="NZ_AAWS01000019.1"/>
</dbReference>
<comment type="caution">
    <text evidence="1">The sequence shown here is derived from an EMBL/GenBank/DDBJ whole genome shotgun (WGS) entry which is preliminary data.</text>
</comment>
<evidence type="ECO:0000313" key="2">
    <source>
        <dbReference type="Proteomes" id="UP000004095"/>
    </source>
</evidence>
<reference evidence="1 2" key="1">
    <citation type="submission" date="2007-01" db="EMBL/GenBank/DDBJ databases">
        <authorList>
            <person name="Haygood M."/>
            <person name="Podell S."/>
            <person name="Anderson C."/>
            <person name="Hopkinson B."/>
            <person name="Roe K."/>
            <person name="Barbeau K."/>
            <person name="Gaasterland T."/>
            <person name="Ferriera S."/>
            <person name="Johnson J."/>
            <person name="Kravitz S."/>
            <person name="Beeson K."/>
            <person name="Sutton G."/>
            <person name="Rogers Y.-H."/>
            <person name="Friedman R."/>
            <person name="Frazier M."/>
            <person name="Venter J.C."/>
        </authorList>
    </citation>
    <scope>NUCLEOTIDE SEQUENCE [LARGE SCALE GENOMIC DNA]</scope>
    <source>
        <strain evidence="1 2">ATCC 23134</strain>
    </source>
</reference>
<keyword evidence="2" id="KW-1185">Reference proteome</keyword>
<organism evidence="1 2">
    <name type="scientific">Microscilla marina ATCC 23134</name>
    <dbReference type="NCBI Taxonomy" id="313606"/>
    <lineage>
        <taxon>Bacteria</taxon>
        <taxon>Pseudomonadati</taxon>
        <taxon>Bacteroidota</taxon>
        <taxon>Cytophagia</taxon>
        <taxon>Cytophagales</taxon>
        <taxon>Microscillaceae</taxon>
        <taxon>Microscilla</taxon>
    </lineage>
</organism>
<dbReference type="OrthoDB" id="5292580at2"/>
<gene>
    <name evidence="1" type="ORF">M23134_02648</name>
</gene>
<evidence type="ECO:0000313" key="1">
    <source>
        <dbReference type="EMBL" id="EAY27979.1"/>
    </source>
</evidence>
<dbReference type="eggNOG" id="ENOG502Z7PK">
    <property type="taxonomic scope" value="Bacteria"/>
</dbReference>
<dbReference type="Proteomes" id="UP000004095">
    <property type="component" value="Unassembled WGS sequence"/>
</dbReference>
<protein>
    <submittedName>
        <fullName evidence="1">Lipoprotein, putative</fullName>
    </submittedName>
</protein>
<dbReference type="EMBL" id="AAWS01000019">
    <property type="protein sequence ID" value="EAY27979.1"/>
    <property type="molecule type" value="Genomic_DNA"/>
</dbReference>
<sequence>MKTLRQYFWGLILLIPFVQGCDTLTNVANTINKSGAIAKPLTEGQIASGLKEALSVGISNGVKQLMQKDGYFGSSILKILLPKEVKEAQNLITKHVPNGQNLLDNLVLKMNRAAEDAANEATPIFKDAITGMSINDAKGILFGSDSAATSYLKGKTQARLTSAYAPKINSSLGKVGATQAWKALADPYNKFANSTVGRFIKGVKPINADLGSYVTNKALSGLFYKVKQEEGKIRDNPVARVTSLLQRVFGELDKKKN</sequence>
<dbReference type="Pfam" id="PF13852">
    <property type="entry name" value="DUF4197"/>
    <property type="match status" value="1"/>
</dbReference>